<evidence type="ECO:0000313" key="12">
    <source>
        <dbReference type="EMBL" id="CAL2090174.1"/>
    </source>
</evidence>
<dbReference type="InterPro" id="IPR017937">
    <property type="entry name" value="Thioredoxin_CS"/>
</dbReference>
<keyword evidence="7 10" id="KW-0472">Membrane</keyword>
<feature type="transmembrane region" description="Helical" evidence="10">
    <location>
        <begin position="216"/>
        <end position="234"/>
    </location>
</feature>
<dbReference type="InterPro" id="IPR012932">
    <property type="entry name" value="VKOR"/>
</dbReference>
<comment type="subcellular location">
    <subcellularLocation>
        <location evidence="1">Membrane</location>
        <topology evidence="1">Multi-pass membrane protein</topology>
    </subcellularLocation>
</comment>
<organism evidence="12 13">
    <name type="scientific">Tenacibaculum platacis</name>
    <dbReference type="NCBI Taxonomy" id="3137852"/>
    <lineage>
        <taxon>Bacteria</taxon>
        <taxon>Pseudomonadati</taxon>
        <taxon>Bacteroidota</taxon>
        <taxon>Flavobacteriia</taxon>
        <taxon>Flavobacteriales</taxon>
        <taxon>Flavobacteriaceae</taxon>
        <taxon>Tenacibaculum</taxon>
    </lineage>
</organism>
<dbReference type="EMBL" id="CAXIXY010000005">
    <property type="protein sequence ID" value="CAL2090174.1"/>
    <property type="molecule type" value="Genomic_DNA"/>
</dbReference>
<dbReference type="Gene3D" id="1.20.1440.130">
    <property type="entry name" value="VKOR domain"/>
    <property type="match status" value="1"/>
</dbReference>
<name>A0ABM9P3J6_9FLAO</name>
<dbReference type="CDD" id="cd12921">
    <property type="entry name" value="VKOR_4"/>
    <property type="match status" value="1"/>
</dbReference>
<keyword evidence="13" id="KW-1185">Reference proteome</keyword>
<sequence length="528" mass="59232">MIVQRLLSKNKIAHDKKELAFQIKSHPSYPSLHAITGVLDHFNIENVAAEVPTDSQTLQQLPDSFIAQINTDEGSDLVTVSKVKNKSEYSIFSSSSKDSRLTESEFIQKFTGIIVAVEKSENENAGKEANPLVNYVLLIALLGITGFLVYDKIGAFNIAHLLLSVFGIVASYSILNQELGESTIIGEAFCSGNNEKKDCDAVLSSKGAEIIKNHKLSDLSIIYFVGLTIASLSLSNFNPVFIISALALPITLYSIYYQYSVVKSWCTLCLSIVAILWLQAGLIVFKTTDITSLFNLEVSDILVTALSFIGTYTAWRYLKPLVKNVIELRKEKIEAVKFKRNFNLFNNLLQKSPKLNTALNKPGEIVLGNKNSSLEIAVITNPFCGHCRPVHKLIDQILERYGNIVKVIIRFNVPVENPDVNGVVVANRLIELYNEKGEKECMQAMSEIYGDVDYETWISTWKPSTNFDNYQEILKSEKEWCTTNAINFTPEILINGKSFPKEYSRTDLSFFIEDLEENYSNIPQHSEL</sequence>
<dbReference type="Gene3D" id="3.40.30.10">
    <property type="entry name" value="Glutaredoxin"/>
    <property type="match status" value="1"/>
</dbReference>
<dbReference type="InterPro" id="IPR012336">
    <property type="entry name" value="Thioredoxin-like_fold"/>
</dbReference>
<feature type="transmembrane region" description="Helical" evidence="10">
    <location>
        <begin position="156"/>
        <end position="175"/>
    </location>
</feature>
<keyword evidence="6" id="KW-0560">Oxidoreductase</keyword>
<dbReference type="Pfam" id="PF03412">
    <property type="entry name" value="Peptidase_C39"/>
    <property type="match status" value="1"/>
</dbReference>
<evidence type="ECO:0000256" key="9">
    <source>
        <dbReference type="ARBA" id="ARBA00023284"/>
    </source>
</evidence>
<evidence type="ECO:0000256" key="8">
    <source>
        <dbReference type="ARBA" id="ARBA00023157"/>
    </source>
</evidence>
<gene>
    <name evidence="12" type="ORF">T190607A01A_30470</name>
</gene>
<dbReference type="InterPro" id="IPR038354">
    <property type="entry name" value="VKOR_sf"/>
</dbReference>
<evidence type="ECO:0000256" key="7">
    <source>
        <dbReference type="ARBA" id="ARBA00023136"/>
    </source>
</evidence>
<keyword evidence="5 10" id="KW-1133">Transmembrane helix</keyword>
<evidence type="ECO:0000313" key="13">
    <source>
        <dbReference type="Proteomes" id="UP001497416"/>
    </source>
</evidence>
<reference evidence="12 13" key="1">
    <citation type="submission" date="2024-05" db="EMBL/GenBank/DDBJ databases">
        <authorList>
            <person name="Duchaud E."/>
        </authorList>
    </citation>
    <scope>NUCLEOTIDE SEQUENCE [LARGE SCALE GENOMIC DNA]</scope>
    <source>
        <strain evidence="12">Ena-SAMPLE-TAB-13-05-2024-13:56:06:370-140302</strain>
    </source>
</reference>
<dbReference type="Gene3D" id="3.90.70.10">
    <property type="entry name" value="Cysteine proteinases"/>
    <property type="match status" value="1"/>
</dbReference>
<keyword evidence="9" id="KW-0676">Redox-active center</keyword>
<protein>
    <recommendedName>
        <fullName evidence="11">Vitamin K epoxide reductase domain-containing protein</fullName>
    </recommendedName>
</protein>
<keyword evidence="4" id="KW-0874">Quinone</keyword>
<dbReference type="Pfam" id="PF07884">
    <property type="entry name" value="VKOR"/>
    <property type="match status" value="1"/>
</dbReference>
<feature type="domain" description="Vitamin K epoxide reductase" evidence="11">
    <location>
        <begin position="153"/>
        <end position="287"/>
    </location>
</feature>
<dbReference type="Pfam" id="PF13462">
    <property type="entry name" value="Thioredoxin_4"/>
    <property type="match status" value="1"/>
</dbReference>
<evidence type="ECO:0000256" key="10">
    <source>
        <dbReference type="SAM" id="Phobius"/>
    </source>
</evidence>
<evidence type="ECO:0000256" key="1">
    <source>
        <dbReference type="ARBA" id="ARBA00004141"/>
    </source>
</evidence>
<feature type="transmembrane region" description="Helical" evidence="10">
    <location>
        <begin position="132"/>
        <end position="150"/>
    </location>
</feature>
<keyword evidence="3 10" id="KW-0812">Transmembrane</keyword>
<dbReference type="InterPro" id="IPR005074">
    <property type="entry name" value="Peptidase_C39"/>
</dbReference>
<evidence type="ECO:0000256" key="2">
    <source>
        <dbReference type="ARBA" id="ARBA00006214"/>
    </source>
</evidence>
<dbReference type="PROSITE" id="PS00194">
    <property type="entry name" value="THIOREDOXIN_1"/>
    <property type="match status" value="1"/>
</dbReference>
<accession>A0ABM9P3J6</accession>
<evidence type="ECO:0000259" key="11">
    <source>
        <dbReference type="SMART" id="SM00756"/>
    </source>
</evidence>
<evidence type="ECO:0000256" key="5">
    <source>
        <dbReference type="ARBA" id="ARBA00022989"/>
    </source>
</evidence>
<evidence type="ECO:0000256" key="4">
    <source>
        <dbReference type="ARBA" id="ARBA00022719"/>
    </source>
</evidence>
<evidence type="ECO:0000256" key="6">
    <source>
        <dbReference type="ARBA" id="ARBA00023002"/>
    </source>
</evidence>
<feature type="transmembrane region" description="Helical" evidence="10">
    <location>
        <begin position="264"/>
        <end position="285"/>
    </location>
</feature>
<dbReference type="SMART" id="SM00756">
    <property type="entry name" value="VKc"/>
    <property type="match status" value="1"/>
</dbReference>
<dbReference type="SUPFAM" id="SSF52833">
    <property type="entry name" value="Thioredoxin-like"/>
    <property type="match status" value="1"/>
</dbReference>
<keyword evidence="8" id="KW-1015">Disulfide bond</keyword>
<dbReference type="InterPro" id="IPR036249">
    <property type="entry name" value="Thioredoxin-like_sf"/>
</dbReference>
<comment type="caution">
    <text evidence="12">The sequence shown here is derived from an EMBL/GenBank/DDBJ whole genome shotgun (WGS) entry which is preliminary data.</text>
</comment>
<evidence type="ECO:0000256" key="3">
    <source>
        <dbReference type="ARBA" id="ARBA00022692"/>
    </source>
</evidence>
<dbReference type="Proteomes" id="UP001497416">
    <property type="component" value="Unassembled WGS sequence"/>
</dbReference>
<feature type="transmembrane region" description="Helical" evidence="10">
    <location>
        <begin position="301"/>
        <end position="318"/>
    </location>
</feature>
<proteinExistence type="inferred from homology"/>
<comment type="similarity">
    <text evidence="2">Belongs to the VKOR family.</text>
</comment>